<reference evidence="3" key="1">
    <citation type="journal article" date="2019" name="Int. J. Syst. Evol. Microbiol.">
        <title>The Global Catalogue of Microorganisms (GCM) 10K type strain sequencing project: providing services to taxonomists for standard genome sequencing and annotation.</title>
        <authorList>
            <consortium name="The Broad Institute Genomics Platform"/>
            <consortium name="The Broad Institute Genome Sequencing Center for Infectious Disease"/>
            <person name="Wu L."/>
            <person name="Ma J."/>
        </authorList>
    </citation>
    <scope>NUCLEOTIDE SEQUENCE [LARGE SCALE GENOMIC DNA]</scope>
    <source>
        <strain evidence="3">JCM 11650</strain>
    </source>
</reference>
<comment type="caution">
    <text evidence="2">The sequence shown here is derived from an EMBL/GenBank/DDBJ whole genome shotgun (WGS) entry which is preliminary data.</text>
</comment>
<evidence type="ECO:0008006" key="4">
    <source>
        <dbReference type="Google" id="ProtNLM"/>
    </source>
</evidence>
<dbReference type="Proteomes" id="UP001597280">
    <property type="component" value="Unassembled WGS sequence"/>
</dbReference>
<name>A0ABW4Q437_9MICO</name>
<keyword evidence="3" id="KW-1185">Reference proteome</keyword>
<evidence type="ECO:0000256" key="1">
    <source>
        <dbReference type="SAM" id="Phobius"/>
    </source>
</evidence>
<evidence type="ECO:0000313" key="3">
    <source>
        <dbReference type="Proteomes" id="UP001597280"/>
    </source>
</evidence>
<feature type="transmembrane region" description="Helical" evidence="1">
    <location>
        <begin position="95"/>
        <end position="117"/>
    </location>
</feature>
<dbReference type="RefSeq" id="WP_343906427.1">
    <property type="nucleotide sequence ID" value="NZ_BAAAIS010000006.1"/>
</dbReference>
<keyword evidence="1" id="KW-0812">Transmembrane</keyword>
<feature type="transmembrane region" description="Helical" evidence="1">
    <location>
        <begin position="41"/>
        <end position="59"/>
    </location>
</feature>
<sequence length="141" mass="14666">MPQQQAGHPQHAPLHPGPIQPYAAPAAYGPPPVMMRSAPKSVGVTFVLTFFFGVLGMFYATTSGALILLGVTLGAIVLAVVVIGILSVLTLGFGAALFAFVPLIGVAAWITSMIWGCMAASRHNERLAAQYAAAGYRPPGY</sequence>
<gene>
    <name evidence="2" type="ORF">ACFSDA_16675</name>
</gene>
<feature type="transmembrane region" description="Helical" evidence="1">
    <location>
        <begin position="66"/>
        <end position="89"/>
    </location>
</feature>
<keyword evidence="1" id="KW-0472">Membrane</keyword>
<keyword evidence="1" id="KW-1133">Transmembrane helix</keyword>
<evidence type="ECO:0000313" key="2">
    <source>
        <dbReference type="EMBL" id="MFD1836695.1"/>
    </source>
</evidence>
<dbReference type="EMBL" id="JBHUFL010000011">
    <property type="protein sequence ID" value="MFD1836695.1"/>
    <property type="molecule type" value="Genomic_DNA"/>
</dbReference>
<accession>A0ABW4Q437</accession>
<protein>
    <recommendedName>
        <fullName evidence="4">DUF4233 domain-containing protein</fullName>
    </recommendedName>
</protein>
<organism evidence="2 3">
    <name type="scientific">Brachybacterium rhamnosum</name>
    <dbReference type="NCBI Taxonomy" id="173361"/>
    <lineage>
        <taxon>Bacteria</taxon>
        <taxon>Bacillati</taxon>
        <taxon>Actinomycetota</taxon>
        <taxon>Actinomycetes</taxon>
        <taxon>Micrococcales</taxon>
        <taxon>Dermabacteraceae</taxon>
        <taxon>Brachybacterium</taxon>
    </lineage>
</organism>
<proteinExistence type="predicted"/>